<dbReference type="EMBL" id="CAUYUJ010003594">
    <property type="protein sequence ID" value="CAK0805938.1"/>
    <property type="molecule type" value="Genomic_DNA"/>
</dbReference>
<feature type="region of interest" description="Disordered" evidence="1">
    <location>
        <begin position="82"/>
        <end position="101"/>
    </location>
</feature>
<evidence type="ECO:0000313" key="3">
    <source>
        <dbReference type="Proteomes" id="UP001189429"/>
    </source>
</evidence>
<feature type="non-terminal residue" evidence="2">
    <location>
        <position position="101"/>
    </location>
</feature>
<feature type="compositionally biased region" description="Polar residues" evidence="1">
    <location>
        <begin position="83"/>
        <end position="92"/>
    </location>
</feature>
<comment type="caution">
    <text evidence="2">The sequence shown here is derived from an EMBL/GenBank/DDBJ whole genome shotgun (WGS) entry which is preliminary data.</text>
</comment>
<reference evidence="2" key="1">
    <citation type="submission" date="2023-10" db="EMBL/GenBank/DDBJ databases">
        <authorList>
            <person name="Chen Y."/>
            <person name="Shah S."/>
            <person name="Dougan E. K."/>
            <person name="Thang M."/>
            <person name="Chan C."/>
        </authorList>
    </citation>
    <scope>NUCLEOTIDE SEQUENCE [LARGE SCALE GENOMIC DNA]</scope>
</reference>
<protein>
    <submittedName>
        <fullName evidence="2">Uncharacterized protein</fullName>
    </submittedName>
</protein>
<name>A0ABN9QIS5_9DINO</name>
<sequence length="101" mass="11430">MDAQENICPDPVSWRRRTSLTGTQRFLGVVVLTWWRTGCSSYQLLRPRRHEVVAEQVKPASGAAEAFARVLCCFAKRRDRHSPNVSATTNTHAHLRATLAR</sequence>
<organism evidence="2 3">
    <name type="scientific">Prorocentrum cordatum</name>
    <dbReference type="NCBI Taxonomy" id="2364126"/>
    <lineage>
        <taxon>Eukaryota</taxon>
        <taxon>Sar</taxon>
        <taxon>Alveolata</taxon>
        <taxon>Dinophyceae</taxon>
        <taxon>Prorocentrales</taxon>
        <taxon>Prorocentraceae</taxon>
        <taxon>Prorocentrum</taxon>
    </lineage>
</organism>
<keyword evidence="3" id="KW-1185">Reference proteome</keyword>
<evidence type="ECO:0000313" key="2">
    <source>
        <dbReference type="EMBL" id="CAK0805938.1"/>
    </source>
</evidence>
<gene>
    <name evidence="2" type="ORF">PCOR1329_LOCUS12340</name>
</gene>
<evidence type="ECO:0000256" key="1">
    <source>
        <dbReference type="SAM" id="MobiDB-lite"/>
    </source>
</evidence>
<dbReference type="Proteomes" id="UP001189429">
    <property type="component" value="Unassembled WGS sequence"/>
</dbReference>
<accession>A0ABN9QIS5</accession>
<proteinExistence type="predicted"/>